<evidence type="ECO:0000313" key="1">
    <source>
        <dbReference type="EnsemblPlants" id="OMERI08G11160.1"/>
    </source>
</evidence>
<sequence length="95" mass="10871">MRCQQTAASFSATSPFISDSNRVRCISPSSTVQHAASCSPEELIMKMIGVLQEEFSFCKCEDLFQKNGRNNLNHLKQLVFPESKWINVHEEYENK</sequence>
<proteinExistence type="predicted"/>
<dbReference type="HOGENOM" id="CLU_2376427_0_0_1"/>
<organism evidence="1">
    <name type="scientific">Oryza meridionalis</name>
    <dbReference type="NCBI Taxonomy" id="40149"/>
    <lineage>
        <taxon>Eukaryota</taxon>
        <taxon>Viridiplantae</taxon>
        <taxon>Streptophyta</taxon>
        <taxon>Embryophyta</taxon>
        <taxon>Tracheophyta</taxon>
        <taxon>Spermatophyta</taxon>
        <taxon>Magnoliopsida</taxon>
        <taxon>Liliopsida</taxon>
        <taxon>Poales</taxon>
        <taxon>Poaceae</taxon>
        <taxon>BOP clade</taxon>
        <taxon>Oryzoideae</taxon>
        <taxon>Oryzeae</taxon>
        <taxon>Oryzinae</taxon>
        <taxon>Oryza</taxon>
    </lineage>
</organism>
<reference evidence="1" key="1">
    <citation type="submission" date="2015-04" db="UniProtKB">
        <authorList>
            <consortium name="EnsemblPlants"/>
        </authorList>
    </citation>
    <scope>IDENTIFICATION</scope>
</reference>
<dbReference type="Proteomes" id="UP000008021">
    <property type="component" value="Chromosome 8"/>
</dbReference>
<dbReference type="EnsemblPlants" id="OMERI08G11160.1">
    <property type="protein sequence ID" value="OMERI08G11160.1"/>
    <property type="gene ID" value="OMERI08G11160"/>
</dbReference>
<reference evidence="1" key="2">
    <citation type="submission" date="2018-05" db="EMBL/GenBank/DDBJ databases">
        <title>OmerRS3 (Oryza meridionalis Reference Sequence Version 3).</title>
        <authorList>
            <person name="Zhang J."/>
            <person name="Kudrna D."/>
            <person name="Lee S."/>
            <person name="Talag J."/>
            <person name="Welchert J."/>
            <person name="Wing R.A."/>
        </authorList>
    </citation>
    <scope>NUCLEOTIDE SEQUENCE [LARGE SCALE GENOMIC DNA]</scope>
    <source>
        <strain evidence="1">cv. OR44</strain>
    </source>
</reference>
<keyword evidence="2" id="KW-1185">Reference proteome</keyword>
<evidence type="ECO:0000313" key="2">
    <source>
        <dbReference type="Proteomes" id="UP000008021"/>
    </source>
</evidence>
<dbReference type="AlphaFoldDB" id="A0A0E0EL42"/>
<dbReference type="Gramene" id="OMERI08G11160.1">
    <property type="protein sequence ID" value="OMERI08G11160.1"/>
    <property type="gene ID" value="OMERI08G11160"/>
</dbReference>
<name>A0A0E0EL42_9ORYZ</name>
<accession>A0A0E0EL42</accession>
<protein>
    <submittedName>
        <fullName evidence="1">Uncharacterized protein</fullName>
    </submittedName>
</protein>